<comment type="subcellular location">
    <subcellularLocation>
        <location evidence="2">Mitochondrion matrix</location>
        <location evidence="2">Mitochondrion nucleoid</location>
    </subcellularLocation>
</comment>
<feature type="non-terminal residue" evidence="16">
    <location>
        <position position="1"/>
    </location>
</feature>
<dbReference type="InterPro" id="IPR019760">
    <property type="entry name" value="DNA-dir_DNA_pol_A_CS"/>
</dbReference>
<keyword evidence="17" id="KW-1185">Reference proteome</keyword>
<comment type="cofactor">
    <cofactor evidence="1">
        <name>Mg(2+)</name>
        <dbReference type="ChEBI" id="CHEBI:18420"/>
    </cofactor>
</comment>
<protein>
    <recommendedName>
        <fullName evidence="5">DNA polymerase subunit gamma-1</fullName>
        <ecNumber evidence="4">2.7.7.7</ecNumber>
    </recommendedName>
    <alternativeName>
        <fullName evidence="14">Mitochondrial DNA polymerase catalytic subunit</fullName>
    </alternativeName>
</protein>
<keyword evidence="11" id="KW-0238">DNA-binding</keyword>
<feature type="domain" description="DNA-directed DNA polymerase family A palm" evidence="15">
    <location>
        <begin position="578"/>
        <end position="812"/>
    </location>
</feature>
<dbReference type="Gene3D" id="3.30.70.370">
    <property type="match status" value="1"/>
</dbReference>
<evidence type="ECO:0000256" key="8">
    <source>
        <dbReference type="ARBA" id="ARBA00022705"/>
    </source>
</evidence>
<evidence type="ECO:0000256" key="14">
    <source>
        <dbReference type="ARBA" id="ARBA00031966"/>
    </source>
</evidence>
<dbReference type="PANTHER" id="PTHR10267">
    <property type="entry name" value="DNA POLYMERASE SUBUNIT GAMMA-1"/>
    <property type="match status" value="1"/>
</dbReference>
<dbReference type="OMA" id="AMHITNL"/>
<dbReference type="GO" id="GO:0005760">
    <property type="term" value="C:gamma DNA polymerase complex"/>
    <property type="evidence" value="ECO:0007669"/>
    <property type="project" value="InterPro"/>
</dbReference>
<comment type="similarity">
    <text evidence="3">Belongs to the DNA polymerase type-A family.</text>
</comment>
<keyword evidence="6" id="KW-0808">Transferase</keyword>
<evidence type="ECO:0000256" key="1">
    <source>
        <dbReference type="ARBA" id="ARBA00001946"/>
    </source>
</evidence>
<reference evidence="16 17" key="1">
    <citation type="journal article" date="2008" name="Nature">
        <title>The genome of the choanoflagellate Monosiga brevicollis and the origin of metazoans.</title>
        <authorList>
            <consortium name="JGI Sequencing"/>
            <person name="King N."/>
            <person name="Westbrook M.J."/>
            <person name="Young S.L."/>
            <person name="Kuo A."/>
            <person name="Abedin M."/>
            <person name="Chapman J."/>
            <person name="Fairclough S."/>
            <person name="Hellsten U."/>
            <person name="Isogai Y."/>
            <person name="Letunic I."/>
            <person name="Marr M."/>
            <person name="Pincus D."/>
            <person name="Putnam N."/>
            <person name="Rokas A."/>
            <person name="Wright K.J."/>
            <person name="Zuzow R."/>
            <person name="Dirks W."/>
            <person name="Good M."/>
            <person name="Goodstein D."/>
            <person name="Lemons D."/>
            <person name="Li W."/>
            <person name="Lyons J.B."/>
            <person name="Morris A."/>
            <person name="Nichols S."/>
            <person name="Richter D.J."/>
            <person name="Salamov A."/>
            <person name="Bork P."/>
            <person name="Lim W.A."/>
            <person name="Manning G."/>
            <person name="Miller W.T."/>
            <person name="McGinnis W."/>
            <person name="Shapiro H."/>
            <person name="Tjian R."/>
            <person name="Grigoriev I.V."/>
            <person name="Rokhsar D."/>
        </authorList>
    </citation>
    <scope>NUCLEOTIDE SEQUENCE [LARGE SCALE GENOMIC DNA]</scope>
    <source>
        <strain evidence="17">MX1 / ATCC 50154</strain>
    </source>
</reference>
<dbReference type="EC" id="2.7.7.7" evidence="4"/>
<dbReference type="SUPFAM" id="SSF53098">
    <property type="entry name" value="Ribonuclease H-like"/>
    <property type="match status" value="1"/>
</dbReference>
<dbReference type="GO" id="GO:0003887">
    <property type="term" value="F:DNA-directed DNA polymerase activity"/>
    <property type="evidence" value="ECO:0000318"/>
    <property type="project" value="GO_Central"/>
</dbReference>
<dbReference type="STRING" id="81824.A9UXT9"/>
<evidence type="ECO:0000313" key="16">
    <source>
        <dbReference type="EMBL" id="EDQ89744.1"/>
    </source>
</evidence>
<evidence type="ECO:0000256" key="2">
    <source>
        <dbReference type="ARBA" id="ARBA00004436"/>
    </source>
</evidence>
<dbReference type="FunFam" id="3.30.70.370:FF:000017">
    <property type="entry name" value="Predicted protein"/>
    <property type="match status" value="1"/>
</dbReference>
<dbReference type="eggNOG" id="KOG3657">
    <property type="taxonomic scope" value="Eukaryota"/>
</dbReference>
<proteinExistence type="inferred from homology"/>
<dbReference type="GeneID" id="5890644"/>
<evidence type="ECO:0000256" key="10">
    <source>
        <dbReference type="ARBA" id="ARBA00022932"/>
    </source>
</evidence>
<dbReference type="PANTHER" id="PTHR10267:SF0">
    <property type="entry name" value="DNA POLYMERASE SUBUNIT GAMMA-1"/>
    <property type="match status" value="1"/>
</dbReference>
<dbReference type="SMART" id="SM00482">
    <property type="entry name" value="POLAc"/>
    <property type="match status" value="1"/>
</dbReference>
<dbReference type="GO" id="GO:0003677">
    <property type="term" value="F:DNA binding"/>
    <property type="evidence" value="ECO:0007669"/>
    <property type="project" value="UniProtKB-KW"/>
</dbReference>
<dbReference type="FunFam" id="1.10.150.20:FF:000024">
    <property type="entry name" value="DNA polymerase gamma, catalytic subunit"/>
    <property type="match status" value="1"/>
</dbReference>
<accession>A9UXT9</accession>
<keyword evidence="13" id="KW-1135">Mitochondrion nucleoid</keyword>
<dbReference type="FunFam" id="3.30.420.390:FF:000004">
    <property type="entry name" value="DNA polymerase subunit gamma-1, mitochondrial"/>
    <property type="match status" value="1"/>
</dbReference>
<keyword evidence="12" id="KW-0496">Mitochondrion</keyword>
<gene>
    <name evidence="16" type="ORF">MONBRDRAFT_624</name>
</gene>
<dbReference type="GO" id="GO:0042645">
    <property type="term" value="C:mitochondrial nucleoid"/>
    <property type="evidence" value="ECO:0007669"/>
    <property type="project" value="UniProtKB-SubCell"/>
</dbReference>
<dbReference type="Pfam" id="PF00476">
    <property type="entry name" value="DNA_pol_A"/>
    <property type="match status" value="1"/>
</dbReference>
<keyword evidence="10" id="KW-0239">DNA-directed DNA polymerase</keyword>
<dbReference type="CDD" id="cd08641">
    <property type="entry name" value="DNA_pol_gammaA"/>
    <property type="match status" value="1"/>
</dbReference>
<dbReference type="Gene3D" id="1.10.150.20">
    <property type="entry name" value="5' to 3' exonuclease, C-terminal subdomain"/>
    <property type="match status" value="1"/>
</dbReference>
<keyword evidence="8" id="KW-0235">DNA replication</keyword>
<dbReference type="InterPro" id="IPR001098">
    <property type="entry name" value="DNA-dir_DNA_pol_A_palm_dom"/>
</dbReference>
<dbReference type="InParanoid" id="A9UXT9"/>
<evidence type="ECO:0000256" key="3">
    <source>
        <dbReference type="ARBA" id="ARBA00007705"/>
    </source>
</evidence>
<evidence type="ECO:0000256" key="6">
    <source>
        <dbReference type="ARBA" id="ARBA00022679"/>
    </source>
</evidence>
<dbReference type="KEGG" id="mbr:MONBRDRAFT_624"/>
<dbReference type="FunCoup" id="A9UXT9">
    <property type="interactions" value="490"/>
</dbReference>
<dbReference type="PRINTS" id="PR00867">
    <property type="entry name" value="DNAPOLG"/>
</dbReference>
<dbReference type="GO" id="GO:0005739">
    <property type="term" value="C:mitochondrion"/>
    <property type="evidence" value="ECO:0000318"/>
    <property type="project" value="GO_Central"/>
</dbReference>
<dbReference type="AlphaFoldDB" id="A9UXT9"/>
<feature type="non-terminal residue" evidence="16">
    <location>
        <position position="882"/>
    </location>
</feature>
<dbReference type="EMBL" id="CH991549">
    <property type="protein sequence ID" value="EDQ89744.1"/>
    <property type="molecule type" value="Genomic_DNA"/>
</dbReference>
<evidence type="ECO:0000256" key="5">
    <source>
        <dbReference type="ARBA" id="ARBA00015350"/>
    </source>
</evidence>
<dbReference type="InterPro" id="IPR043502">
    <property type="entry name" value="DNA/RNA_pol_sf"/>
</dbReference>
<evidence type="ECO:0000256" key="12">
    <source>
        <dbReference type="ARBA" id="ARBA00023128"/>
    </source>
</evidence>
<dbReference type="Pfam" id="PF18136">
    <property type="entry name" value="DNApol_Exo"/>
    <property type="match status" value="1"/>
</dbReference>
<dbReference type="GO" id="GO:0008408">
    <property type="term" value="F:3'-5' exonuclease activity"/>
    <property type="evidence" value="ECO:0000318"/>
    <property type="project" value="GO_Central"/>
</dbReference>
<sequence>IEAHFDAAAHTAGTPYLNLMRQLAQAKFPPMPKTWAWRTGWTRYAPGVPPEAVAAPSGDALVFDVETCVPDGEFPTLAVAATSDAWYSWCSPRLIEGNDQPHTLIPLTPPDQDPGCPRVVVGHYVSYDRARVLEEYQLDNDGTRWVDTASLHVATGGFSSQQAIEWQKYRKPSVSFQHNLAAYLDDDNLSHAPRWVHESSPLSLVDVYRHTVDPKGHVDAKELSKETRNIFGSLDDVRDAFQEVTTYCARDVLATLAIYQKILPKFLAHTGHLATLVGMLEMSKMYLPVNASWQHYLDESERVYIEKMRLTRQHLVELAEQASQLVKSSGKWLEDPWLRHLDWTFQPQKYTKQGLPYKRQKLPGKPQWYKACWEGSNDKGGLEIAPGKRIAPLLLRLQWRDQALNESYPLYFHPVHKWGYLVPKGSHHAPSDKRYGPYEWEAPNDATHLTHNYFKLPNSRGPDSTCGNPFGKDYLKFMKNGLLVSDDPQAREALDNTLACSYWVSVRVRANKQLVVMDDRRERERFLTLNGRSTPKQLDSDEPIGAIIPMVLPFGTVTRRAVEKTWMTASNPKPQRIGSELKAMIQAPPGYKLVGADVDSQELWIASVIGDQRLGREHGATAMGWMTLQGTKNDGTDMHSMTAKILGINRDEAKIFNYGRIYGAGKAFAASLLQKFNPTITEREAQAKAEELYLETKGKRIAGARGGYFDGSESHMFTSLEDIATAATPRTPVLGFQITDGLLPRNFMHRFLCVSMSQYMTSRVNWVVQSSAVDFLHLMITSMDHFIRTYGLRARLCITIHDEIRYIVADEDIARVAYALHLTNLYVRSMFAARLGMYDLPQSVAFFSAVDVDTVMRKEVDLTCVTPSHPDVIPPGYRLDIH</sequence>
<dbReference type="GO" id="GO:0006264">
    <property type="term" value="P:mitochondrial DNA replication"/>
    <property type="evidence" value="ECO:0000318"/>
    <property type="project" value="GO_Central"/>
</dbReference>
<name>A9UXT9_MONBE</name>
<keyword evidence="7" id="KW-0548">Nucleotidyltransferase</keyword>
<dbReference type="InterPro" id="IPR047580">
    <property type="entry name" value="POLG_palm_dom"/>
</dbReference>
<evidence type="ECO:0000256" key="9">
    <source>
        <dbReference type="ARBA" id="ARBA00022842"/>
    </source>
</evidence>
<dbReference type="Proteomes" id="UP000001357">
    <property type="component" value="Unassembled WGS sequence"/>
</dbReference>
<keyword evidence="9" id="KW-0460">Magnesium</keyword>
<dbReference type="InterPro" id="IPR012337">
    <property type="entry name" value="RNaseH-like_sf"/>
</dbReference>
<evidence type="ECO:0000259" key="15">
    <source>
        <dbReference type="SMART" id="SM00482"/>
    </source>
</evidence>
<organism evidence="16 17">
    <name type="scientific">Monosiga brevicollis</name>
    <name type="common">Choanoflagellate</name>
    <dbReference type="NCBI Taxonomy" id="81824"/>
    <lineage>
        <taxon>Eukaryota</taxon>
        <taxon>Choanoflagellata</taxon>
        <taxon>Craspedida</taxon>
        <taxon>Salpingoecidae</taxon>
        <taxon>Monosiga</taxon>
    </lineage>
</organism>
<evidence type="ECO:0000256" key="13">
    <source>
        <dbReference type="ARBA" id="ARBA00023271"/>
    </source>
</evidence>
<evidence type="ECO:0000256" key="11">
    <source>
        <dbReference type="ARBA" id="ARBA00023125"/>
    </source>
</evidence>
<evidence type="ECO:0000313" key="17">
    <source>
        <dbReference type="Proteomes" id="UP000001357"/>
    </source>
</evidence>
<dbReference type="RefSeq" id="XP_001745166.1">
    <property type="nucleotide sequence ID" value="XM_001745114.1"/>
</dbReference>
<evidence type="ECO:0000256" key="4">
    <source>
        <dbReference type="ARBA" id="ARBA00012417"/>
    </source>
</evidence>
<dbReference type="InterPro" id="IPR002297">
    <property type="entry name" value="DNA-dir_DNA_pol_A_mt"/>
</dbReference>
<dbReference type="SUPFAM" id="SSF56672">
    <property type="entry name" value="DNA/RNA polymerases"/>
    <property type="match status" value="1"/>
</dbReference>
<dbReference type="InterPro" id="IPR041336">
    <property type="entry name" value="DNApol_Exo"/>
</dbReference>
<dbReference type="PROSITE" id="PS00447">
    <property type="entry name" value="DNA_POLYMERASE_A"/>
    <property type="match status" value="1"/>
</dbReference>
<dbReference type="Gene3D" id="3.30.420.390">
    <property type="match status" value="2"/>
</dbReference>
<evidence type="ECO:0000256" key="7">
    <source>
        <dbReference type="ARBA" id="ARBA00022695"/>
    </source>
</evidence>